<accession>A0ABQ9XLW8</accession>
<feature type="transmembrane region" description="Helical" evidence="9">
    <location>
        <begin position="1572"/>
        <end position="1597"/>
    </location>
</feature>
<evidence type="ECO:0000313" key="11">
    <source>
        <dbReference type="Proteomes" id="UP001281761"/>
    </source>
</evidence>
<keyword evidence="4" id="KW-0964">Secreted</keyword>
<dbReference type="SMART" id="SM00710">
    <property type="entry name" value="PbH1"/>
    <property type="match status" value="7"/>
</dbReference>
<evidence type="ECO:0000256" key="9">
    <source>
        <dbReference type="SAM" id="Phobius"/>
    </source>
</evidence>
<feature type="region of interest" description="Disordered" evidence="8">
    <location>
        <begin position="80"/>
        <end position="99"/>
    </location>
</feature>
<keyword evidence="11" id="KW-1185">Reference proteome</keyword>
<dbReference type="Pfam" id="PF02415">
    <property type="entry name" value="Chlam_PMP"/>
    <property type="match status" value="1"/>
</dbReference>
<name>A0ABQ9XLW8_9EUKA</name>
<keyword evidence="6 9" id="KW-0472">Membrane</keyword>
<gene>
    <name evidence="10" type="ORF">BLNAU_12717</name>
</gene>
<dbReference type="EMBL" id="JARBJD010000105">
    <property type="protein sequence ID" value="KAK2952308.1"/>
    <property type="molecule type" value="Genomic_DNA"/>
</dbReference>
<evidence type="ECO:0000256" key="8">
    <source>
        <dbReference type="SAM" id="MobiDB-lite"/>
    </source>
</evidence>
<evidence type="ECO:0000256" key="2">
    <source>
        <dbReference type="ARBA" id="ARBA00004442"/>
    </source>
</evidence>
<evidence type="ECO:0000256" key="5">
    <source>
        <dbReference type="ARBA" id="ARBA00022729"/>
    </source>
</evidence>
<dbReference type="InterPro" id="IPR006626">
    <property type="entry name" value="PbH1"/>
</dbReference>
<protein>
    <submittedName>
        <fullName evidence="10">Uncharacterized protein</fullName>
    </submittedName>
</protein>
<dbReference type="PANTHER" id="PTHR11319">
    <property type="entry name" value="G PROTEIN-COUPLED RECEPTOR-RELATED"/>
    <property type="match status" value="1"/>
</dbReference>
<evidence type="ECO:0000256" key="6">
    <source>
        <dbReference type="ARBA" id="ARBA00023136"/>
    </source>
</evidence>
<evidence type="ECO:0000256" key="1">
    <source>
        <dbReference type="ARBA" id="ARBA00004196"/>
    </source>
</evidence>
<dbReference type="InterPro" id="IPR011050">
    <property type="entry name" value="Pectin_lyase_fold/virulence"/>
</dbReference>
<evidence type="ECO:0000256" key="4">
    <source>
        <dbReference type="ARBA" id="ARBA00022525"/>
    </source>
</evidence>
<dbReference type="SUPFAM" id="SSF51126">
    <property type="entry name" value="Pectin lyase-like"/>
    <property type="match status" value="4"/>
</dbReference>
<keyword evidence="5" id="KW-0732">Signal</keyword>
<evidence type="ECO:0000256" key="3">
    <source>
        <dbReference type="ARBA" id="ARBA00004613"/>
    </source>
</evidence>
<dbReference type="Proteomes" id="UP001281761">
    <property type="component" value="Unassembled WGS sequence"/>
</dbReference>
<dbReference type="PANTHER" id="PTHR11319:SF35">
    <property type="entry name" value="OUTER MEMBRANE PROTEIN PMPC-RELATED"/>
    <property type="match status" value="1"/>
</dbReference>
<keyword evidence="9" id="KW-0812">Transmembrane</keyword>
<evidence type="ECO:0000256" key="7">
    <source>
        <dbReference type="ARBA" id="ARBA00023237"/>
    </source>
</evidence>
<keyword evidence="9" id="KW-1133">Transmembrane helix</keyword>
<comment type="subcellular location">
    <subcellularLocation>
        <location evidence="1">Cell envelope</location>
    </subcellularLocation>
    <subcellularLocation>
        <location evidence="2">Cell outer membrane</location>
    </subcellularLocation>
    <subcellularLocation>
        <location evidence="3">Secreted</location>
    </subcellularLocation>
</comment>
<proteinExistence type="predicted"/>
<reference evidence="10 11" key="1">
    <citation type="journal article" date="2022" name="bioRxiv">
        <title>Genomics of Preaxostyla Flagellates Illuminates Evolutionary Transitions and the Path Towards Mitochondrial Loss.</title>
        <authorList>
            <person name="Novak L.V.F."/>
            <person name="Treitli S.C."/>
            <person name="Pyrih J."/>
            <person name="Halakuc P."/>
            <person name="Pipaliya S.V."/>
            <person name="Vacek V."/>
            <person name="Brzon O."/>
            <person name="Soukal P."/>
            <person name="Eme L."/>
            <person name="Dacks J.B."/>
            <person name="Karnkowska A."/>
            <person name="Elias M."/>
            <person name="Hampl V."/>
        </authorList>
    </citation>
    <scope>NUCLEOTIDE SEQUENCE [LARGE SCALE GENOMIC DNA]</scope>
    <source>
        <strain evidence="10">NAU3</strain>
        <tissue evidence="10">Gut</tissue>
    </source>
</reference>
<organism evidence="10 11">
    <name type="scientific">Blattamonas nauphoetae</name>
    <dbReference type="NCBI Taxonomy" id="2049346"/>
    <lineage>
        <taxon>Eukaryota</taxon>
        <taxon>Metamonada</taxon>
        <taxon>Preaxostyla</taxon>
        <taxon>Oxymonadida</taxon>
        <taxon>Blattamonas</taxon>
    </lineage>
</organism>
<sequence>MTTQLIVVETAVVAFIEVHPNGSVVFSRCSFRFPSEILPTTIFSIPSGSVSLKNVHFDEDTTKPSNSTLVYHFSCSLQLHPTPSSHNRSDRESRISTVSPDSHLFPSSQLISPISEISKDSTDDSLSFFNGDRITVEHLKKWAILNKHSCPYISQRNGDEVVVFVCGTTGTDGEGCGSEASPCKTIGGGYDELSDPAEPAALLIISNCQLNATLQVQQTHSLTLSGGGSPLPVVSNVDNDKISVSEGTLTIRNISFNPGLDIHNSFLTFHNKGTLTITGCSFTGFDGKCQGPVLSASMDESAIISITNTTFSNTRSSKNGGVLFIKTNTLLPSTSLTVQASFIDCTVDPDCLGDWVYLEGVGVDKLVTKDSWTGTFEQLTFDADKSKLWTVDTALSEKAYSSCTMLVYLLDYSGESIWVSSSEGKDVSGCGEQSTPCLSLFTAIDHLTSSSTNCVTIKDSTTLDFDLHNTHTHLTVTRTDNPRKQVSVESDGKITTDDNQMTFSYLSFTTSIVIFSDSLITITDTASLSLTHCAFSSFHSSHSGSIVSASLAATSSLSITDCSFTSCISSEDGGVLHIACPASLPNSSLIISSSFDSTCTCSQGKLGQWVFLSGSNFLSLIEPNNWKQTYSGLTLANDSSKLWGYDYAPPQGTAPNETFLSYLVRYVNNEIFLSPKNGRDSLSCGTAENSCQTLPYALQKVSESSDSTLIIVDPLTLETIFTSPDYKLVVTRQGTQNQNFSISSNGQISVSTENADLFISFFNFNISAPASGSPFSVSQKGSLTITSSSVEQFVLSNSPSLISITNEGALKISESSFKSCEKCIAASSGSIVIESTNFSSCVIKTDHLISLSSESSETTSFIKLTNCYFENMTRNSSQSDCAVVASTHSITVEGCHFTSCTKTKLTALSVQGSETSKPTVTLSQSTFDSENDSILDTGRFIAISTADTVHFSHTNFSNFQSSYDGCVLFLLGAKTVTFDSLTVSNISTQDEGLFTIKEIEQTIKLSSSNLTQTTSQFSTFVVDNSYPATMTITSSKFRQCIATVGSGVLYCTTNFICKDCQFNDCYGIYAADSIFIADMEGIRQLAVDITDCSFEGPGSDIRRRGACLSFQNTTSVSLKSLSFKGIHTQSIQGGAVMCRATRKLVCESCNFTQIQSSFGSGMYIYEVEESVIIRSSNFTTCTSSQRAGAISLRFAITVSTFTVTDCSFHSCSSLMSAGAIIVHSETASVSDTLTVRTCTFTNCSFTNCSSLQGGALHLVWNSVYPPQKVVVNNTTFTQNTVSNSGGSIYVEEKFADSSTLNASLVVQDSQFSSNICQNKDKWDKTPVLLETICGGAIYAYADIPNSNVGDGVERGREEVFERTGNGDSYHIVVSGSTFVNNMNTSIAVYYSSALVSSSSFSDNTISFNSKNESMSGGCRTAKLHMKQDCTFSPMENLLCNQQCNLNNPSPEGFFGCNTVSPSNLVPTLLTFNHSDWPNLPPFQIKADNLLDLAPKAMITAEPTSAAENYLQFDVQFSTGSKNSVIIPNTNLSHLRGSVPKFLYFYLSSDGGNTWSSDAATVEITQPSVVKPYVFGIIGGSIGAVALTAAIIIILCCVNRHRKKTRLDRWHRMQKGYQELVTASYRKDEESSAYYDY</sequence>
<dbReference type="InterPro" id="IPR003368">
    <property type="entry name" value="POMP_repeat"/>
</dbReference>
<keyword evidence="7" id="KW-0998">Cell outer membrane</keyword>
<comment type="caution">
    <text evidence="10">The sequence shown here is derived from an EMBL/GenBank/DDBJ whole genome shotgun (WGS) entry which is preliminary data.</text>
</comment>
<evidence type="ECO:0000313" key="10">
    <source>
        <dbReference type="EMBL" id="KAK2952308.1"/>
    </source>
</evidence>